<dbReference type="RefSeq" id="WP_139637495.1">
    <property type="nucleotide sequence ID" value="NZ_VDLX02000028.1"/>
</dbReference>
<dbReference type="Proteomes" id="UP000312512">
    <property type="component" value="Unassembled WGS sequence"/>
</dbReference>
<dbReference type="SUPFAM" id="SSF46955">
    <property type="entry name" value="Putative DNA-binding domain"/>
    <property type="match status" value="1"/>
</dbReference>
<reference evidence="2 3" key="1">
    <citation type="submission" date="2019-10" db="EMBL/GenBank/DDBJ databases">
        <title>Nonomuraea sp. nov., isolated from Phyllanthus amarus.</title>
        <authorList>
            <person name="Klykleung N."/>
            <person name="Tanasupawat S."/>
        </authorList>
    </citation>
    <scope>NUCLEOTIDE SEQUENCE [LARGE SCALE GENOMIC DNA]</scope>
    <source>
        <strain evidence="2 3">PA1-10</strain>
    </source>
</reference>
<protein>
    <submittedName>
        <fullName evidence="2">Helix-turn-helix domain-containing protein</fullName>
    </submittedName>
</protein>
<gene>
    <name evidence="2" type="ORF">FH608_045895</name>
</gene>
<proteinExistence type="predicted"/>
<dbReference type="InterPro" id="IPR010093">
    <property type="entry name" value="SinI_DNA-bd"/>
</dbReference>
<dbReference type="GO" id="GO:0003677">
    <property type="term" value="F:DNA binding"/>
    <property type="evidence" value="ECO:0007669"/>
    <property type="project" value="InterPro"/>
</dbReference>
<sequence>MKTSAVALQCGVTSWTVLAWVKAGKLPASKTPGGHYRFDPTDVDALLTDDEGSASSSALEDEVAV</sequence>
<dbReference type="NCBIfam" id="TIGR01764">
    <property type="entry name" value="excise"/>
    <property type="match status" value="1"/>
</dbReference>
<accession>A0A5C4V5L8</accession>
<comment type="caution">
    <text evidence="2">The sequence shown here is derived from an EMBL/GenBank/DDBJ whole genome shotgun (WGS) entry which is preliminary data.</text>
</comment>
<evidence type="ECO:0000313" key="2">
    <source>
        <dbReference type="EMBL" id="KAB8186830.1"/>
    </source>
</evidence>
<dbReference type="EMBL" id="VDLX02000028">
    <property type="protein sequence ID" value="KAB8186830.1"/>
    <property type="molecule type" value="Genomic_DNA"/>
</dbReference>
<dbReference type="CDD" id="cd04762">
    <property type="entry name" value="HTH_MerR-trunc"/>
    <property type="match status" value="1"/>
</dbReference>
<feature type="domain" description="Helix-turn-helix" evidence="1">
    <location>
        <begin position="2"/>
        <end position="48"/>
    </location>
</feature>
<dbReference type="InterPro" id="IPR009061">
    <property type="entry name" value="DNA-bd_dom_put_sf"/>
</dbReference>
<dbReference type="InterPro" id="IPR041657">
    <property type="entry name" value="HTH_17"/>
</dbReference>
<evidence type="ECO:0000313" key="3">
    <source>
        <dbReference type="Proteomes" id="UP000312512"/>
    </source>
</evidence>
<organism evidence="2 3">
    <name type="scientific">Nonomuraea phyllanthi</name>
    <dbReference type="NCBI Taxonomy" id="2219224"/>
    <lineage>
        <taxon>Bacteria</taxon>
        <taxon>Bacillati</taxon>
        <taxon>Actinomycetota</taxon>
        <taxon>Actinomycetes</taxon>
        <taxon>Streptosporangiales</taxon>
        <taxon>Streptosporangiaceae</taxon>
        <taxon>Nonomuraea</taxon>
    </lineage>
</organism>
<dbReference type="Pfam" id="PF12728">
    <property type="entry name" value="HTH_17"/>
    <property type="match status" value="1"/>
</dbReference>
<name>A0A5C4V5L8_9ACTN</name>
<dbReference type="AlphaFoldDB" id="A0A5C4V5L8"/>
<evidence type="ECO:0000259" key="1">
    <source>
        <dbReference type="Pfam" id="PF12728"/>
    </source>
</evidence>
<dbReference type="Gene3D" id="1.10.1660.10">
    <property type="match status" value="1"/>
</dbReference>
<dbReference type="OrthoDB" id="3483102at2"/>
<keyword evidence="3" id="KW-1185">Reference proteome</keyword>